<protein>
    <submittedName>
        <fullName evidence="1">Uncharacterized protein</fullName>
    </submittedName>
</protein>
<dbReference type="EMBL" id="QRAV01000002">
    <property type="protein sequence ID" value="RDL23803.1"/>
    <property type="molecule type" value="Genomic_DNA"/>
</dbReference>
<accession>A0A370SVM3</accession>
<comment type="caution">
    <text evidence="1">The sequence shown here is derived from an EMBL/GenBank/DDBJ whole genome shotgun (WGS) entry which is preliminary data.</text>
</comment>
<proteinExistence type="predicted"/>
<reference evidence="1 2" key="1">
    <citation type="submission" date="2018-07" db="EMBL/GenBank/DDBJ databases">
        <title>Genome sequencing of rice bacterial endophytes.</title>
        <authorList>
            <person name="Venturi V."/>
        </authorList>
    </citation>
    <scope>NUCLEOTIDE SEQUENCE [LARGE SCALE GENOMIC DNA]</scope>
    <source>
        <strain evidence="1 2">E2333</strain>
    </source>
</reference>
<gene>
    <name evidence="1" type="ORF">DEU51_10246</name>
</gene>
<dbReference type="RefSeq" id="WP_115146126.1">
    <property type="nucleotide sequence ID" value="NZ_QRAV01000002.1"/>
</dbReference>
<name>A0A370SVM3_PSEJE</name>
<organism evidence="1 2">
    <name type="scientific">Pseudomonas jessenii</name>
    <dbReference type="NCBI Taxonomy" id="77298"/>
    <lineage>
        <taxon>Bacteria</taxon>
        <taxon>Pseudomonadati</taxon>
        <taxon>Pseudomonadota</taxon>
        <taxon>Gammaproteobacteria</taxon>
        <taxon>Pseudomonadales</taxon>
        <taxon>Pseudomonadaceae</taxon>
        <taxon>Pseudomonas</taxon>
    </lineage>
</organism>
<evidence type="ECO:0000313" key="2">
    <source>
        <dbReference type="Proteomes" id="UP000255365"/>
    </source>
</evidence>
<evidence type="ECO:0000313" key="1">
    <source>
        <dbReference type="EMBL" id="RDL23803.1"/>
    </source>
</evidence>
<dbReference type="Proteomes" id="UP000255365">
    <property type="component" value="Unassembled WGS sequence"/>
</dbReference>
<dbReference type="AlphaFoldDB" id="A0A370SVM3"/>
<sequence>MSNDPTPDSNTWLQEFMPFVNGQRVRWPDLKLNLLPGDVCTLTLDYEYSYLIGLPESRIGLYYLAGDDESGLVFEPPLEQLIDMATGTTSVSWTITAQNAPSTAFVLQFELPLFGLPGSPPVLGTLWNLAQELDIKFDEVDVAFPGSAFPCLGAKHKLTVRPKPSSRLLNKPIKLEWEKAPGANLGVAISPALGTEELLTQEGITWELDCLDSTQSGDFSLQITLVEWGVTSSPLTMSLAHNLVTVERWTTEHTTPIGHEKWIKRHIRATSRFSGKRANGVRVNKAGSSQTFRITDSLGEAATNVHTQGVRRLEILNRYDGTIV</sequence>